<reference evidence="1" key="1">
    <citation type="journal article" date="2021" name="Environ. Microbiol.">
        <title>Gene family expansions and transcriptome signatures uncover fungal adaptations to wood decay.</title>
        <authorList>
            <person name="Hage H."/>
            <person name="Miyauchi S."/>
            <person name="Viragh M."/>
            <person name="Drula E."/>
            <person name="Min B."/>
            <person name="Chaduli D."/>
            <person name="Navarro D."/>
            <person name="Favel A."/>
            <person name="Norest M."/>
            <person name="Lesage-Meessen L."/>
            <person name="Balint B."/>
            <person name="Merenyi Z."/>
            <person name="de Eugenio L."/>
            <person name="Morin E."/>
            <person name="Martinez A.T."/>
            <person name="Baldrian P."/>
            <person name="Stursova M."/>
            <person name="Martinez M.J."/>
            <person name="Novotny C."/>
            <person name="Magnuson J.K."/>
            <person name="Spatafora J.W."/>
            <person name="Maurice S."/>
            <person name="Pangilinan J."/>
            <person name="Andreopoulos W."/>
            <person name="LaButti K."/>
            <person name="Hundley H."/>
            <person name="Na H."/>
            <person name="Kuo A."/>
            <person name="Barry K."/>
            <person name="Lipzen A."/>
            <person name="Henrissat B."/>
            <person name="Riley R."/>
            <person name="Ahrendt S."/>
            <person name="Nagy L.G."/>
            <person name="Grigoriev I.V."/>
            <person name="Martin F."/>
            <person name="Rosso M.N."/>
        </authorList>
    </citation>
    <scope>NUCLEOTIDE SEQUENCE</scope>
    <source>
        <strain evidence="1">CBS 384.51</strain>
    </source>
</reference>
<evidence type="ECO:0000313" key="1">
    <source>
        <dbReference type="EMBL" id="KAI0083834.1"/>
    </source>
</evidence>
<dbReference type="Proteomes" id="UP001055072">
    <property type="component" value="Unassembled WGS sequence"/>
</dbReference>
<organism evidence="1 2">
    <name type="scientific">Irpex rosettiformis</name>
    <dbReference type="NCBI Taxonomy" id="378272"/>
    <lineage>
        <taxon>Eukaryota</taxon>
        <taxon>Fungi</taxon>
        <taxon>Dikarya</taxon>
        <taxon>Basidiomycota</taxon>
        <taxon>Agaricomycotina</taxon>
        <taxon>Agaricomycetes</taxon>
        <taxon>Polyporales</taxon>
        <taxon>Irpicaceae</taxon>
        <taxon>Irpex</taxon>
    </lineage>
</organism>
<accession>A0ACB8TPA6</accession>
<comment type="caution">
    <text evidence="1">The sequence shown here is derived from an EMBL/GenBank/DDBJ whole genome shotgun (WGS) entry which is preliminary data.</text>
</comment>
<protein>
    <submittedName>
        <fullName evidence="1">Uncharacterized protein</fullName>
    </submittedName>
</protein>
<dbReference type="EMBL" id="MU274952">
    <property type="protein sequence ID" value="KAI0083834.1"/>
    <property type="molecule type" value="Genomic_DNA"/>
</dbReference>
<name>A0ACB8TPA6_9APHY</name>
<evidence type="ECO:0000313" key="2">
    <source>
        <dbReference type="Proteomes" id="UP001055072"/>
    </source>
</evidence>
<proteinExistence type="predicted"/>
<gene>
    <name evidence="1" type="ORF">BDY19DRAFT_1060748</name>
</gene>
<feature type="non-terminal residue" evidence="1">
    <location>
        <position position="1"/>
    </location>
</feature>
<sequence>DPAALAVESTVVRSRLVVQAQAQPNLLLRTNLLLEYNLLFHRQAHRFKLCLLTPSRNPRTPIVELSQSRKRFSSYLIHTSSNGSATTAENRVANKGFFDNPWRYSRCLHYRWLCYSRRCCSPPPCPEIRPRRR</sequence>
<keyword evidence="2" id="KW-1185">Reference proteome</keyword>